<dbReference type="Pfam" id="PF00743">
    <property type="entry name" value="FMO-like"/>
    <property type="match status" value="2"/>
</dbReference>
<dbReference type="AlphaFoldDB" id="A0A4T0NGX6"/>
<keyword evidence="4" id="KW-0560">Oxidoreductase</keyword>
<reference evidence="5 6" key="1">
    <citation type="submission" date="2019-03" db="EMBL/GenBank/DDBJ databases">
        <title>Sequencing 25 genomes of Wallemia mellicola.</title>
        <authorList>
            <person name="Gostincar C."/>
        </authorList>
    </citation>
    <scope>NUCLEOTIDE SEQUENCE [LARGE SCALE GENOMIC DNA]</scope>
    <source>
        <strain evidence="5 6">EXF-8738</strain>
    </source>
</reference>
<protein>
    <submittedName>
        <fullName evidence="5">FAD/NAD(P)-binding domain-containing protein</fullName>
    </submittedName>
</protein>
<comment type="caution">
    <text evidence="5">The sequence shown here is derived from an EMBL/GenBank/DDBJ whole genome shotgun (WGS) entry which is preliminary data.</text>
</comment>
<keyword evidence="2" id="KW-0285">Flavoprotein</keyword>
<evidence type="ECO:0000256" key="2">
    <source>
        <dbReference type="ARBA" id="ARBA00022630"/>
    </source>
</evidence>
<dbReference type="InterPro" id="IPR036188">
    <property type="entry name" value="FAD/NAD-bd_sf"/>
</dbReference>
<proteinExistence type="inferred from homology"/>
<dbReference type="Gene3D" id="3.50.50.60">
    <property type="entry name" value="FAD/NAD(P)-binding domain"/>
    <property type="match status" value="2"/>
</dbReference>
<organism evidence="5 6">
    <name type="scientific">Wallemia mellicola</name>
    <dbReference type="NCBI Taxonomy" id="1708541"/>
    <lineage>
        <taxon>Eukaryota</taxon>
        <taxon>Fungi</taxon>
        <taxon>Dikarya</taxon>
        <taxon>Basidiomycota</taxon>
        <taxon>Wallemiomycotina</taxon>
        <taxon>Wallemiomycetes</taxon>
        <taxon>Wallemiales</taxon>
        <taxon>Wallemiaceae</taxon>
        <taxon>Wallemia</taxon>
    </lineage>
</organism>
<keyword evidence="3" id="KW-0274">FAD</keyword>
<dbReference type="InterPro" id="IPR050346">
    <property type="entry name" value="FMO-like"/>
</dbReference>
<evidence type="ECO:0000313" key="6">
    <source>
        <dbReference type="Proteomes" id="UP000305647"/>
    </source>
</evidence>
<dbReference type="SUPFAM" id="SSF51905">
    <property type="entry name" value="FAD/NAD(P)-binding domain"/>
    <property type="match status" value="1"/>
</dbReference>
<gene>
    <name evidence="5" type="ORF">E3Q10_01981</name>
</gene>
<accession>A0A4T0NGX6</accession>
<dbReference type="Proteomes" id="UP000305647">
    <property type="component" value="Unassembled WGS sequence"/>
</dbReference>
<evidence type="ECO:0000256" key="3">
    <source>
        <dbReference type="ARBA" id="ARBA00022827"/>
    </source>
</evidence>
<evidence type="ECO:0000256" key="1">
    <source>
        <dbReference type="ARBA" id="ARBA00009183"/>
    </source>
</evidence>
<dbReference type="GO" id="GO:0050660">
    <property type="term" value="F:flavin adenine dinucleotide binding"/>
    <property type="evidence" value="ECO:0007669"/>
    <property type="project" value="InterPro"/>
</dbReference>
<dbReference type="OMA" id="VMIKEVN"/>
<dbReference type="GO" id="GO:0004499">
    <property type="term" value="F:N,N-dimethylaniline monooxygenase activity"/>
    <property type="evidence" value="ECO:0007669"/>
    <property type="project" value="InterPro"/>
</dbReference>
<dbReference type="InterPro" id="IPR020946">
    <property type="entry name" value="Flavin_mOase-like"/>
</dbReference>
<dbReference type="PANTHER" id="PTHR23023">
    <property type="entry name" value="DIMETHYLANILINE MONOOXYGENASE"/>
    <property type="match status" value="1"/>
</dbReference>
<dbReference type="GO" id="GO:0050661">
    <property type="term" value="F:NADP binding"/>
    <property type="evidence" value="ECO:0007669"/>
    <property type="project" value="InterPro"/>
</dbReference>
<sequence length="506" mass="58020">MNTAPRVAIIGAGQGGLVSANEVKKRVPDAEIVVFEVRNNVGGVWNLGDTPKNYEIRFDDFGQAHAATSFSHYSEGVVDVKEEVPPSAIYGSLRTNLPTELMSFRNDEHLESTHRFPSHTEILKYLERFAKKYGLTKLIQLGTRVLRLKHADGVAKYKCGYLPQQKGRWEITLENVNTKQQAIEWYDFVINASGHYVQAHIPFIDNLWKFEGDLFHSRFYESAEQFRGKSCVVIGSRASGYDISREIAWLDRSPEHGQSPYNSVKENPGLPSTRIIQSRRSPPKYEWKEERPRWLDKIEQRGEVVGTHGRSVIYADGHVDHGIDVIIFGTGYTYTYPFMRPTDEPWKSNSVFPQSNQSRKNVLDDIPAHLRLPYNLPDSAQGSMTLVNLSKHNLFYLSDPSYAFVGLLRHVHPFALSEAQAHVIAFVLSLKERMIPSVLLQESYEADQFWTFPTEFEMTDEMLLAINEGKDYHIEKENVWSWYRTPEWVLKLAESASKDKRLLLGY</sequence>
<dbReference type="EMBL" id="SPRO01000017">
    <property type="protein sequence ID" value="TIC30689.1"/>
    <property type="molecule type" value="Genomic_DNA"/>
</dbReference>
<dbReference type="Pfam" id="PF13450">
    <property type="entry name" value="NAD_binding_8"/>
    <property type="match status" value="1"/>
</dbReference>
<evidence type="ECO:0000313" key="5">
    <source>
        <dbReference type="EMBL" id="TIC30689.1"/>
    </source>
</evidence>
<comment type="similarity">
    <text evidence="1">Belongs to the FMO family.</text>
</comment>
<evidence type="ECO:0000256" key="4">
    <source>
        <dbReference type="ARBA" id="ARBA00023002"/>
    </source>
</evidence>
<name>A0A4T0NGX6_9BASI</name>